<dbReference type="EMBL" id="BAAAXZ010000046">
    <property type="protein sequence ID" value="GAA2918032.1"/>
    <property type="molecule type" value="Genomic_DNA"/>
</dbReference>
<comment type="caution">
    <text evidence="3">The sequence shown here is derived from an EMBL/GenBank/DDBJ whole genome shotgun (WGS) entry which is preliminary data.</text>
</comment>
<keyword evidence="4" id="KW-1185">Reference proteome</keyword>
<keyword evidence="2" id="KW-0812">Transmembrane</keyword>
<name>A0ABN3WJU2_STRTU</name>
<dbReference type="Proteomes" id="UP001501102">
    <property type="component" value="Unassembled WGS sequence"/>
</dbReference>
<evidence type="ECO:0000313" key="4">
    <source>
        <dbReference type="Proteomes" id="UP001501102"/>
    </source>
</evidence>
<accession>A0ABN3WJU2</accession>
<evidence type="ECO:0000313" key="3">
    <source>
        <dbReference type="EMBL" id="GAA2918032.1"/>
    </source>
</evidence>
<reference evidence="3 4" key="1">
    <citation type="journal article" date="2019" name="Int. J. Syst. Evol. Microbiol.">
        <title>The Global Catalogue of Microorganisms (GCM) 10K type strain sequencing project: providing services to taxonomists for standard genome sequencing and annotation.</title>
        <authorList>
            <consortium name="The Broad Institute Genomics Platform"/>
            <consortium name="The Broad Institute Genome Sequencing Center for Infectious Disease"/>
            <person name="Wu L."/>
            <person name="Ma J."/>
        </authorList>
    </citation>
    <scope>NUCLEOTIDE SEQUENCE [LARGE SCALE GENOMIC DNA]</scope>
    <source>
        <strain evidence="3 4">JCM 4087</strain>
    </source>
</reference>
<organism evidence="3 4">
    <name type="scientific">Streptomyces thioluteus</name>
    <dbReference type="NCBI Taxonomy" id="66431"/>
    <lineage>
        <taxon>Bacteria</taxon>
        <taxon>Bacillati</taxon>
        <taxon>Actinomycetota</taxon>
        <taxon>Actinomycetes</taxon>
        <taxon>Kitasatosporales</taxon>
        <taxon>Streptomycetaceae</taxon>
        <taxon>Streptomyces</taxon>
    </lineage>
</organism>
<gene>
    <name evidence="3" type="ORF">GCM10020221_12800</name>
</gene>
<evidence type="ECO:0000256" key="1">
    <source>
        <dbReference type="SAM" id="MobiDB-lite"/>
    </source>
</evidence>
<keyword evidence="2" id="KW-1133">Transmembrane helix</keyword>
<evidence type="ECO:0000256" key="2">
    <source>
        <dbReference type="SAM" id="Phobius"/>
    </source>
</evidence>
<sequence length="107" mass="11236">MDTAKRFDCPWLPWTGCVAFGLSSALAVAVLHRTPAAARPGRRPRRGGHGPSGRVPPERTHATAEAASGAVGPTAEAVGQWEVGHWDRARLPGPGRAADDATDQPPR</sequence>
<feature type="transmembrane region" description="Helical" evidence="2">
    <location>
        <begin position="12"/>
        <end position="32"/>
    </location>
</feature>
<keyword evidence="2" id="KW-0472">Membrane</keyword>
<protein>
    <submittedName>
        <fullName evidence="3">Uncharacterized protein</fullName>
    </submittedName>
</protein>
<feature type="region of interest" description="Disordered" evidence="1">
    <location>
        <begin position="33"/>
        <end position="107"/>
    </location>
</feature>
<proteinExistence type="predicted"/>